<dbReference type="Proteomes" id="UP000188268">
    <property type="component" value="Unassembled WGS sequence"/>
</dbReference>
<organism evidence="2 3">
    <name type="scientific">Corchorus capsularis</name>
    <name type="common">Jute</name>
    <dbReference type="NCBI Taxonomy" id="210143"/>
    <lineage>
        <taxon>Eukaryota</taxon>
        <taxon>Viridiplantae</taxon>
        <taxon>Streptophyta</taxon>
        <taxon>Embryophyta</taxon>
        <taxon>Tracheophyta</taxon>
        <taxon>Spermatophyta</taxon>
        <taxon>Magnoliopsida</taxon>
        <taxon>eudicotyledons</taxon>
        <taxon>Gunneridae</taxon>
        <taxon>Pentapetalae</taxon>
        <taxon>rosids</taxon>
        <taxon>malvids</taxon>
        <taxon>Malvales</taxon>
        <taxon>Malvaceae</taxon>
        <taxon>Grewioideae</taxon>
        <taxon>Apeibeae</taxon>
        <taxon>Corchorus</taxon>
    </lineage>
</organism>
<evidence type="ECO:0000256" key="1">
    <source>
        <dbReference type="SAM" id="MobiDB-lite"/>
    </source>
</evidence>
<name>A0A1R3JE45_COCAP</name>
<reference evidence="2 3" key="1">
    <citation type="submission" date="2013-09" db="EMBL/GenBank/DDBJ databases">
        <title>Corchorus capsularis genome sequencing.</title>
        <authorList>
            <person name="Alam M."/>
            <person name="Haque M.S."/>
            <person name="Islam M.S."/>
            <person name="Emdad E.M."/>
            <person name="Islam M.M."/>
            <person name="Ahmed B."/>
            <person name="Halim A."/>
            <person name="Hossen Q.M.M."/>
            <person name="Hossain M.Z."/>
            <person name="Ahmed R."/>
            <person name="Khan M.M."/>
            <person name="Islam R."/>
            <person name="Rashid M.M."/>
            <person name="Khan S.A."/>
            <person name="Rahman M.S."/>
            <person name="Alam M."/>
        </authorList>
    </citation>
    <scope>NUCLEOTIDE SEQUENCE [LARGE SCALE GENOMIC DNA]</scope>
    <source>
        <strain evidence="3">cv. CVL-1</strain>
        <tissue evidence="2">Whole seedling</tissue>
    </source>
</reference>
<dbReference type="Gramene" id="OMO93092">
    <property type="protein sequence ID" value="OMO93092"/>
    <property type="gene ID" value="CCACVL1_06636"/>
</dbReference>
<dbReference type="AlphaFoldDB" id="A0A1R3JE45"/>
<gene>
    <name evidence="2" type="ORF">CCACVL1_06636</name>
</gene>
<proteinExistence type="predicted"/>
<dbReference type="EMBL" id="AWWV01008108">
    <property type="protein sequence ID" value="OMO93092.1"/>
    <property type="molecule type" value="Genomic_DNA"/>
</dbReference>
<keyword evidence="3" id="KW-1185">Reference proteome</keyword>
<protein>
    <submittedName>
        <fullName evidence="2">Uncharacterized protein</fullName>
    </submittedName>
</protein>
<feature type="region of interest" description="Disordered" evidence="1">
    <location>
        <begin position="1"/>
        <end position="20"/>
    </location>
</feature>
<feature type="compositionally biased region" description="Basic and acidic residues" evidence="1">
    <location>
        <begin position="1"/>
        <end position="12"/>
    </location>
</feature>
<evidence type="ECO:0000313" key="2">
    <source>
        <dbReference type="EMBL" id="OMO93092.1"/>
    </source>
</evidence>
<accession>A0A1R3JE45</accession>
<sequence length="20" mass="2335">MAKSRYDRDRTMVKSQSGCD</sequence>
<comment type="caution">
    <text evidence="2">The sequence shown here is derived from an EMBL/GenBank/DDBJ whole genome shotgun (WGS) entry which is preliminary data.</text>
</comment>
<evidence type="ECO:0000313" key="3">
    <source>
        <dbReference type="Proteomes" id="UP000188268"/>
    </source>
</evidence>